<sequence length="137" mass="14642">MKGGKLALQAFACGPEQGGVHIEADDGLPGFQLVYAGPPAERRPVIRTFAKAADAPLEAILPGFARPRPARRRPPAPSPRPRVMTTRTRAVTCCSRPGRPRPPGRPARLAASRRKRPAGRWGLGGGRPLFQGDARPS</sequence>
<organism evidence="2">
    <name type="scientific">Phenylobacterium glaciei</name>
    <dbReference type="NCBI Taxonomy" id="2803784"/>
    <lineage>
        <taxon>Bacteria</taxon>
        <taxon>Pseudomonadati</taxon>
        <taxon>Pseudomonadota</taxon>
        <taxon>Alphaproteobacteria</taxon>
        <taxon>Caulobacterales</taxon>
        <taxon>Caulobacteraceae</taxon>
        <taxon>Phenylobacterium</taxon>
    </lineage>
</organism>
<feature type="region of interest" description="Disordered" evidence="1">
    <location>
        <begin position="63"/>
        <end position="137"/>
    </location>
</feature>
<reference evidence="2" key="1">
    <citation type="submission" date="2021-01" db="EMBL/GenBank/DDBJ databases">
        <title>Genome sequence of Phenylobacterium sp. 20VBR1 isolated from a valley glaceir, Ny-Alesund, Svalbard.</title>
        <authorList>
            <person name="Thomas F.A."/>
            <person name="Krishnan K.P."/>
            <person name="Sinha R.K."/>
        </authorList>
    </citation>
    <scope>NUCLEOTIDE SEQUENCE</scope>
    <source>
        <strain evidence="2">20VBR1</strain>
    </source>
</reference>
<name>A0A974P2L2_9CAUL</name>
<protein>
    <submittedName>
        <fullName evidence="2">Uncharacterized protein</fullName>
    </submittedName>
</protein>
<evidence type="ECO:0000313" key="2">
    <source>
        <dbReference type="EMBL" id="QQZ50096.1"/>
    </source>
</evidence>
<dbReference type="AlphaFoldDB" id="A0A974P2L2"/>
<evidence type="ECO:0000256" key="1">
    <source>
        <dbReference type="SAM" id="MobiDB-lite"/>
    </source>
</evidence>
<accession>A0A974P2L2</accession>
<dbReference type="EMBL" id="CP068570">
    <property type="protein sequence ID" value="QQZ50096.1"/>
    <property type="molecule type" value="Genomic_DNA"/>
</dbReference>
<gene>
    <name evidence="2" type="ORF">JKL49_26365</name>
</gene>
<proteinExistence type="predicted"/>